<evidence type="ECO:0000256" key="5">
    <source>
        <dbReference type="ARBA" id="ARBA00032263"/>
    </source>
</evidence>
<dbReference type="InterPro" id="IPR036915">
    <property type="entry name" value="Cyclin-like_sf"/>
</dbReference>
<dbReference type="Pfam" id="PF02984">
    <property type="entry name" value="Cyclin_C"/>
    <property type="match status" value="1"/>
</dbReference>
<evidence type="ECO:0000313" key="9">
    <source>
        <dbReference type="EMBL" id="KAK7250613.1"/>
    </source>
</evidence>
<comment type="subunit">
    <text evidence="1">Interacts with the CDC2 protein kinase to form a serine/threonine kinase holoenzyme complex also known as maturation promoting factor (MPF). The cyclin subunit imparts substrate specificity to the complex.</text>
</comment>
<dbReference type="Gene3D" id="1.10.472.10">
    <property type="entry name" value="Cyclin-like"/>
    <property type="match status" value="1"/>
</dbReference>
<proteinExistence type="predicted"/>
<feature type="compositionally biased region" description="Polar residues" evidence="6">
    <location>
        <begin position="228"/>
        <end position="249"/>
    </location>
</feature>
<dbReference type="EMBL" id="JAYWIO010000007">
    <property type="protein sequence ID" value="KAK7250613.1"/>
    <property type="molecule type" value="Genomic_DNA"/>
</dbReference>
<dbReference type="SUPFAM" id="SSF47954">
    <property type="entry name" value="Cyclin-like"/>
    <property type="match status" value="1"/>
</dbReference>
<gene>
    <name evidence="9" type="ORF">RIF29_33155</name>
</gene>
<dbReference type="Pfam" id="PF00134">
    <property type="entry name" value="Cyclin_N"/>
    <property type="match status" value="1"/>
</dbReference>
<comment type="caution">
    <text evidence="9">The sequence shown here is derived from an EMBL/GenBank/DDBJ whole genome shotgun (WGS) entry which is preliminary data.</text>
</comment>
<feature type="domain" description="Cyclin C-terminal" evidence="8">
    <location>
        <begin position="148"/>
        <end position="208"/>
    </location>
</feature>
<protein>
    <recommendedName>
        <fullName evidence="5">B-like cyclin</fullName>
    </recommendedName>
</protein>
<evidence type="ECO:0000256" key="6">
    <source>
        <dbReference type="SAM" id="MobiDB-lite"/>
    </source>
</evidence>
<accession>A0AAN9HTW7</accession>
<dbReference type="Proteomes" id="UP001372338">
    <property type="component" value="Unassembled WGS sequence"/>
</dbReference>
<dbReference type="InterPro" id="IPR004367">
    <property type="entry name" value="Cyclin_C-dom"/>
</dbReference>
<evidence type="ECO:0000256" key="3">
    <source>
        <dbReference type="ARBA" id="ARBA00023127"/>
    </source>
</evidence>
<evidence type="ECO:0000256" key="4">
    <source>
        <dbReference type="ARBA" id="ARBA00023306"/>
    </source>
</evidence>
<feature type="region of interest" description="Disordered" evidence="6">
    <location>
        <begin position="221"/>
        <end position="255"/>
    </location>
</feature>
<keyword evidence="10" id="KW-1185">Reference proteome</keyword>
<feature type="domain" description="Cyclin N-terminal" evidence="7">
    <location>
        <begin position="88"/>
        <end position="142"/>
    </location>
</feature>
<evidence type="ECO:0000256" key="1">
    <source>
        <dbReference type="ARBA" id="ARBA00011177"/>
    </source>
</evidence>
<dbReference type="GO" id="GO:0051301">
    <property type="term" value="P:cell division"/>
    <property type="evidence" value="ECO:0007669"/>
    <property type="project" value="UniProtKB-KW"/>
</dbReference>
<keyword evidence="3" id="KW-0195">Cyclin</keyword>
<dbReference type="PANTHER" id="PTHR10177">
    <property type="entry name" value="CYCLINS"/>
    <property type="match status" value="1"/>
</dbReference>
<dbReference type="InterPro" id="IPR006671">
    <property type="entry name" value="Cyclin_N"/>
</dbReference>
<evidence type="ECO:0000256" key="2">
    <source>
        <dbReference type="ARBA" id="ARBA00022618"/>
    </source>
</evidence>
<reference evidence="9 10" key="1">
    <citation type="submission" date="2024-01" db="EMBL/GenBank/DDBJ databases">
        <title>The genomes of 5 underutilized Papilionoideae crops provide insights into root nodulation and disease resistanc.</title>
        <authorList>
            <person name="Yuan L."/>
        </authorList>
    </citation>
    <scope>NUCLEOTIDE SEQUENCE [LARGE SCALE GENOMIC DNA]</scope>
    <source>
        <strain evidence="9">ZHUSHIDOU_FW_LH</strain>
        <tissue evidence="9">Leaf</tissue>
    </source>
</reference>
<sequence>MEEGSAATLSLLFFEHKKTFFGDFESNASAADCDKILSDETVGLMVHREREHLPKHGYLKRLRSGDFNMSFREEAYDWIKKGGKIWVVQLLALACLSIAAKMRETKVPKSVGFLVGDPKFVFDAKTIERMELLVLSTLGWKMQALTPSIDFLEFKPSEIAAAVAISVTSKLQVEEIHKALSCLAALVKEERVLKCLEVMRDLSLVKVSANLVLLDGACASSKSDEFPVSSSANSSIDNPNTQVQSNGPSVETCKP</sequence>
<evidence type="ECO:0000259" key="8">
    <source>
        <dbReference type="Pfam" id="PF02984"/>
    </source>
</evidence>
<evidence type="ECO:0000259" key="7">
    <source>
        <dbReference type="Pfam" id="PF00134"/>
    </source>
</evidence>
<organism evidence="9 10">
    <name type="scientific">Crotalaria pallida</name>
    <name type="common">Smooth rattlebox</name>
    <name type="synonym">Crotalaria striata</name>
    <dbReference type="NCBI Taxonomy" id="3830"/>
    <lineage>
        <taxon>Eukaryota</taxon>
        <taxon>Viridiplantae</taxon>
        <taxon>Streptophyta</taxon>
        <taxon>Embryophyta</taxon>
        <taxon>Tracheophyta</taxon>
        <taxon>Spermatophyta</taxon>
        <taxon>Magnoliopsida</taxon>
        <taxon>eudicotyledons</taxon>
        <taxon>Gunneridae</taxon>
        <taxon>Pentapetalae</taxon>
        <taxon>rosids</taxon>
        <taxon>fabids</taxon>
        <taxon>Fabales</taxon>
        <taxon>Fabaceae</taxon>
        <taxon>Papilionoideae</taxon>
        <taxon>50 kb inversion clade</taxon>
        <taxon>genistoids sensu lato</taxon>
        <taxon>core genistoids</taxon>
        <taxon>Crotalarieae</taxon>
        <taxon>Crotalaria</taxon>
    </lineage>
</organism>
<name>A0AAN9HTW7_CROPI</name>
<dbReference type="AlphaFoldDB" id="A0AAN9HTW7"/>
<keyword evidence="2" id="KW-0132">Cell division</keyword>
<evidence type="ECO:0000313" key="10">
    <source>
        <dbReference type="Proteomes" id="UP001372338"/>
    </source>
</evidence>
<keyword evidence="4" id="KW-0131">Cell cycle</keyword>
<dbReference type="InterPro" id="IPR039361">
    <property type="entry name" value="Cyclin"/>
</dbReference>